<comment type="catalytic activity">
    <reaction evidence="6">
        <text>2 a quinone + NADH + H(+) = 2 a 1,4-benzosemiquinone + NAD(+)</text>
        <dbReference type="Rhea" id="RHEA:65952"/>
        <dbReference type="ChEBI" id="CHEBI:15378"/>
        <dbReference type="ChEBI" id="CHEBI:57540"/>
        <dbReference type="ChEBI" id="CHEBI:57945"/>
        <dbReference type="ChEBI" id="CHEBI:132124"/>
        <dbReference type="ChEBI" id="CHEBI:134225"/>
    </reaction>
</comment>
<accession>A0A317RG45</accession>
<evidence type="ECO:0000256" key="2">
    <source>
        <dbReference type="ARBA" id="ARBA00022643"/>
    </source>
</evidence>
<comment type="caution">
    <text evidence="6">Lacks conserved residue(s) required for the propagation of feature annotation.</text>
</comment>
<evidence type="ECO:0000313" key="8">
    <source>
        <dbReference type="EMBL" id="PWW49048.1"/>
    </source>
</evidence>
<dbReference type="GO" id="GO:0016652">
    <property type="term" value="F:oxidoreductase activity, acting on NAD(P)H as acceptor"/>
    <property type="evidence" value="ECO:0007669"/>
    <property type="project" value="UniProtKB-UniRule"/>
</dbReference>
<sequence>MRLLHVDSAITGEHSISRQLSARIVEAWVQAHAGTQVEYLDLVREAPAHFTMDAMAPRTGQTEGLSEAQLRENAVSERLVRQFLAADVVVVGAPLYNFTIPTQLKAWLDRLAQPGRTFRYTPQGAEGLAGGKTVLIASSRGGVYSTSEAGRALEHQESYLQTLFGFFGVTDVRIVRAEGTALGDEARAQALAAALEAIHEQVRPQAANQERMAEVA</sequence>
<dbReference type="AlphaFoldDB" id="A0A317RG45"/>
<comment type="similarity">
    <text evidence="6">Belongs to the azoreductase type 1 family.</text>
</comment>
<keyword evidence="9" id="KW-1185">Reference proteome</keyword>
<evidence type="ECO:0000256" key="1">
    <source>
        <dbReference type="ARBA" id="ARBA00022630"/>
    </source>
</evidence>
<keyword evidence="1 6" id="KW-0285">Flavoprotein</keyword>
<dbReference type="RefSeq" id="WP_019374334.1">
    <property type="nucleotide sequence ID" value="NZ_ALEE01000509.1"/>
</dbReference>
<evidence type="ECO:0000256" key="3">
    <source>
        <dbReference type="ARBA" id="ARBA00023002"/>
    </source>
</evidence>
<dbReference type="Pfam" id="PF02525">
    <property type="entry name" value="Flavodoxin_2"/>
    <property type="match status" value="1"/>
</dbReference>
<reference evidence="8 9" key="1">
    <citation type="submission" date="2018-05" db="EMBL/GenBank/DDBJ databases">
        <title>Genomic Encyclopedia of Type Strains, Phase IV (KMG-IV): sequencing the most valuable type-strain genomes for metagenomic binning, comparative biology and taxonomic classification.</title>
        <authorList>
            <person name="Goeker M."/>
        </authorList>
    </citation>
    <scope>NUCLEOTIDE SEQUENCE [LARGE SCALE GENOMIC DNA]</scope>
    <source>
        <strain evidence="8 9">DSM 26006</strain>
    </source>
</reference>
<evidence type="ECO:0000256" key="4">
    <source>
        <dbReference type="ARBA" id="ARBA00023027"/>
    </source>
</evidence>
<dbReference type="SUPFAM" id="SSF52218">
    <property type="entry name" value="Flavoproteins"/>
    <property type="match status" value="1"/>
</dbReference>
<dbReference type="GO" id="GO:0009055">
    <property type="term" value="F:electron transfer activity"/>
    <property type="evidence" value="ECO:0007669"/>
    <property type="project" value="UniProtKB-UniRule"/>
</dbReference>
<organism evidence="8 9">
    <name type="scientific">Melaminivora alkalimesophila</name>
    <dbReference type="NCBI Taxonomy" id="1165852"/>
    <lineage>
        <taxon>Bacteria</taxon>
        <taxon>Pseudomonadati</taxon>
        <taxon>Pseudomonadota</taxon>
        <taxon>Betaproteobacteria</taxon>
        <taxon>Burkholderiales</taxon>
        <taxon>Comamonadaceae</taxon>
        <taxon>Melaminivora</taxon>
    </lineage>
</organism>
<dbReference type="InterPro" id="IPR003680">
    <property type="entry name" value="Flavodoxin_fold"/>
</dbReference>
<dbReference type="PANTHER" id="PTHR43741">
    <property type="entry name" value="FMN-DEPENDENT NADH-AZOREDUCTASE 1"/>
    <property type="match status" value="1"/>
</dbReference>
<comment type="caution">
    <text evidence="8">The sequence shown here is derived from an EMBL/GenBank/DDBJ whole genome shotgun (WGS) entry which is preliminary data.</text>
</comment>
<name>A0A317RG45_9BURK</name>
<protein>
    <recommendedName>
        <fullName evidence="6">FMN dependent NADH:quinone oxidoreductase</fullName>
        <ecNumber evidence="6">1.6.5.-</ecNumber>
    </recommendedName>
    <alternativeName>
        <fullName evidence="6">Azo-dye reductase</fullName>
    </alternativeName>
    <alternativeName>
        <fullName evidence="6">FMN-dependent NADH-azo compound oxidoreductase</fullName>
    </alternativeName>
    <alternativeName>
        <fullName evidence="6">FMN-dependent NADH-azoreductase</fullName>
        <ecNumber evidence="6">1.7.1.17</ecNumber>
    </alternativeName>
</protein>
<feature type="binding site" evidence="6">
    <location>
        <begin position="139"/>
        <end position="142"/>
    </location>
    <ligand>
        <name>FMN</name>
        <dbReference type="ChEBI" id="CHEBI:58210"/>
    </ligand>
</feature>
<dbReference type="GO" id="GO:0016655">
    <property type="term" value="F:oxidoreductase activity, acting on NAD(P)H, quinone or similar compound as acceptor"/>
    <property type="evidence" value="ECO:0007669"/>
    <property type="project" value="InterPro"/>
</dbReference>
<dbReference type="OrthoDB" id="9787136at2"/>
<evidence type="ECO:0000313" key="9">
    <source>
        <dbReference type="Proteomes" id="UP000246483"/>
    </source>
</evidence>
<comment type="catalytic activity">
    <reaction evidence="5">
        <text>N,N-dimethyl-1,4-phenylenediamine + anthranilate + 2 NAD(+) = 2-(4-dimethylaminophenyl)diazenylbenzoate + 2 NADH + 2 H(+)</text>
        <dbReference type="Rhea" id="RHEA:55872"/>
        <dbReference type="ChEBI" id="CHEBI:15378"/>
        <dbReference type="ChEBI" id="CHEBI:15783"/>
        <dbReference type="ChEBI" id="CHEBI:16567"/>
        <dbReference type="ChEBI" id="CHEBI:57540"/>
        <dbReference type="ChEBI" id="CHEBI:57945"/>
        <dbReference type="ChEBI" id="CHEBI:71579"/>
        <dbReference type="EC" id="1.7.1.17"/>
    </reaction>
    <physiologicalReaction direction="right-to-left" evidence="5">
        <dbReference type="Rhea" id="RHEA:55874"/>
    </physiologicalReaction>
</comment>
<evidence type="ECO:0000256" key="6">
    <source>
        <dbReference type="HAMAP-Rule" id="MF_01216"/>
    </source>
</evidence>
<keyword evidence="4 6" id="KW-0520">NAD</keyword>
<keyword evidence="3 6" id="KW-0560">Oxidoreductase</keyword>
<dbReference type="InterPro" id="IPR023048">
    <property type="entry name" value="NADH:quinone_OxRdtase_FMN_depd"/>
</dbReference>
<dbReference type="EC" id="1.7.1.17" evidence="6"/>
<gene>
    <name evidence="6" type="primary">azoR</name>
    <name evidence="8" type="ORF">DFR36_101569</name>
</gene>
<feature type="binding site" evidence="6">
    <location>
        <begin position="15"/>
        <end position="17"/>
    </location>
    <ligand>
        <name>FMN</name>
        <dbReference type="ChEBI" id="CHEBI:58210"/>
    </ligand>
</feature>
<evidence type="ECO:0000256" key="5">
    <source>
        <dbReference type="ARBA" id="ARBA00048542"/>
    </source>
</evidence>
<dbReference type="HAMAP" id="MF_01216">
    <property type="entry name" value="Azoreductase_type1"/>
    <property type="match status" value="1"/>
</dbReference>
<dbReference type="InterPro" id="IPR029039">
    <property type="entry name" value="Flavoprotein-like_sf"/>
</dbReference>
<comment type="function">
    <text evidence="6">Also exhibits azoreductase activity. Catalyzes the reductive cleavage of the azo bond in aromatic azo compounds to the corresponding amines.</text>
</comment>
<comment type="subunit">
    <text evidence="6">Homodimer.</text>
</comment>
<dbReference type="GO" id="GO:0010181">
    <property type="term" value="F:FMN binding"/>
    <property type="evidence" value="ECO:0007669"/>
    <property type="project" value="UniProtKB-UniRule"/>
</dbReference>
<dbReference type="PANTHER" id="PTHR43741:SF4">
    <property type="entry name" value="FMN-DEPENDENT NADH:QUINONE OXIDOREDUCTASE"/>
    <property type="match status" value="1"/>
</dbReference>
<evidence type="ECO:0000259" key="7">
    <source>
        <dbReference type="Pfam" id="PF02525"/>
    </source>
</evidence>
<comment type="function">
    <text evidence="6">Quinone reductase that provides resistance to thiol-specific stress caused by electrophilic quinones.</text>
</comment>
<feature type="domain" description="Flavodoxin-like fold" evidence="7">
    <location>
        <begin position="1"/>
        <end position="201"/>
    </location>
</feature>
<dbReference type="InterPro" id="IPR050104">
    <property type="entry name" value="FMN-dep_NADH:Q_OxRdtase_AzoR1"/>
</dbReference>
<dbReference type="EMBL" id="QGUB01000001">
    <property type="protein sequence ID" value="PWW49048.1"/>
    <property type="molecule type" value="Genomic_DNA"/>
</dbReference>
<comment type="cofactor">
    <cofactor evidence="6">
        <name>FMN</name>
        <dbReference type="ChEBI" id="CHEBI:58210"/>
    </cofactor>
    <text evidence="6">Binds 1 FMN per subunit.</text>
</comment>
<keyword evidence="2 6" id="KW-0288">FMN</keyword>
<proteinExistence type="inferred from homology"/>
<dbReference type="Proteomes" id="UP000246483">
    <property type="component" value="Unassembled WGS sequence"/>
</dbReference>
<dbReference type="Gene3D" id="3.40.50.360">
    <property type="match status" value="1"/>
</dbReference>
<dbReference type="EC" id="1.6.5.-" evidence="6"/>